<dbReference type="SUPFAM" id="SSF46689">
    <property type="entry name" value="Homeodomain-like"/>
    <property type="match status" value="1"/>
</dbReference>
<protein>
    <submittedName>
        <fullName evidence="4">TetR family transcriptional regulator</fullName>
    </submittedName>
</protein>
<evidence type="ECO:0000313" key="5">
    <source>
        <dbReference type="Proteomes" id="UP000653493"/>
    </source>
</evidence>
<dbReference type="GO" id="GO:0000976">
    <property type="term" value="F:transcription cis-regulatory region binding"/>
    <property type="evidence" value="ECO:0007669"/>
    <property type="project" value="TreeGrafter"/>
</dbReference>
<feature type="domain" description="HTH tetR-type" evidence="3">
    <location>
        <begin position="18"/>
        <end position="78"/>
    </location>
</feature>
<organism evidence="4 5">
    <name type="scientific">Streptomyces griseoviridis</name>
    <dbReference type="NCBI Taxonomy" id="45398"/>
    <lineage>
        <taxon>Bacteria</taxon>
        <taxon>Bacillati</taxon>
        <taxon>Actinomycetota</taxon>
        <taxon>Actinomycetes</taxon>
        <taxon>Kitasatosporales</taxon>
        <taxon>Streptomycetaceae</taxon>
        <taxon>Streptomyces</taxon>
    </lineage>
</organism>
<evidence type="ECO:0000313" key="4">
    <source>
        <dbReference type="EMBL" id="GGS55683.1"/>
    </source>
</evidence>
<evidence type="ECO:0000256" key="2">
    <source>
        <dbReference type="PROSITE-ProRule" id="PRU00335"/>
    </source>
</evidence>
<keyword evidence="5" id="KW-1185">Reference proteome</keyword>
<evidence type="ECO:0000256" key="1">
    <source>
        <dbReference type="ARBA" id="ARBA00023125"/>
    </source>
</evidence>
<keyword evidence="1 2" id="KW-0238">DNA-binding</keyword>
<comment type="caution">
    <text evidence="4">The sequence shown here is derived from an EMBL/GenBank/DDBJ whole genome shotgun (WGS) entry which is preliminary data.</text>
</comment>
<dbReference type="Pfam" id="PF00440">
    <property type="entry name" value="TetR_N"/>
    <property type="match status" value="1"/>
</dbReference>
<dbReference type="AlphaFoldDB" id="A0A918GSZ9"/>
<feature type="DNA-binding region" description="H-T-H motif" evidence="2">
    <location>
        <begin position="41"/>
        <end position="60"/>
    </location>
</feature>
<reference evidence="4" key="2">
    <citation type="submission" date="2020-09" db="EMBL/GenBank/DDBJ databases">
        <authorList>
            <person name="Sun Q."/>
            <person name="Ohkuma M."/>
        </authorList>
    </citation>
    <scope>NUCLEOTIDE SEQUENCE</scope>
    <source>
        <strain evidence="4">JCM 4234</strain>
    </source>
</reference>
<dbReference type="Pfam" id="PF17929">
    <property type="entry name" value="TetR_C_34"/>
    <property type="match status" value="1"/>
</dbReference>
<accession>A0A918GSZ9</accession>
<sequence>MDKLPPHVRRARRPEHKELRLASIVDAARSLALEKGVREVTLTDIAARAGINKSAVLRYVETREEIYLRLTAECWTRWAAALAEALDGRVDGTPDELAATLARTVVGQPLLCDLLAHAPLHLERHVSADAVLTYKLAALGALDDMADTGSAFQPVLDRAATRDLVSTVSLLAGALWQISTPPAALARLYAEEPRLAHAVVDFLPRLTHNARTMAAGLAARAGLG</sequence>
<gene>
    <name evidence="4" type="ORF">GCM10010238_51370</name>
</gene>
<dbReference type="InterPro" id="IPR001647">
    <property type="entry name" value="HTH_TetR"/>
</dbReference>
<dbReference type="PRINTS" id="PR00455">
    <property type="entry name" value="HTHTETR"/>
</dbReference>
<proteinExistence type="predicted"/>
<evidence type="ECO:0000259" key="3">
    <source>
        <dbReference type="PROSITE" id="PS50977"/>
    </source>
</evidence>
<dbReference type="GO" id="GO:0003700">
    <property type="term" value="F:DNA-binding transcription factor activity"/>
    <property type="evidence" value="ECO:0007669"/>
    <property type="project" value="TreeGrafter"/>
</dbReference>
<dbReference type="InterPro" id="IPR041483">
    <property type="entry name" value="TetR_C_34"/>
</dbReference>
<dbReference type="Gene3D" id="1.10.357.10">
    <property type="entry name" value="Tetracycline Repressor, domain 2"/>
    <property type="match status" value="1"/>
</dbReference>
<dbReference type="InterPro" id="IPR009057">
    <property type="entry name" value="Homeodomain-like_sf"/>
</dbReference>
<reference evidence="4" key="1">
    <citation type="journal article" date="2014" name="Int. J. Syst. Evol. Microbiol.">
        <title>Complete genome sequence of Corynebacterium casei LMG S-19264T (=DSM 44701T), isolated from a smear-ripened cheese.</title>
        <authorList>
            <consortium name="US DOE Joint Genome Institute (JGI-PGF)"/>
            <person name="Walter F."/>
            <person name="Albersmeier A."/>
            <person name="Kalinowski J."/>
            <person name="Ruckert C."/>
        </authorList>
    </citation>
    <scope>NUCLEOTIDE SEQUENCE</scope>
    <source>
        <strain evidence="4">JCM 4234</strain>
    </source>
</reference>
<dbReference type="EMBL" id="BMSL01000019">
    <property type="protein sequence ID" value="GGS55683.1"/>
    <property type="molecule type" value="Genomic_DNA"/>
</dbReference>
<dbReference type="PANTHER" id="PTHR30055:SF178">
    <property type="entry name" value="POSSIBLE TRANSCRIPTIONAL REGULATORY PROTEIN"/>
    <property type="match status" value="1"/>
</dbReference>
<name>A0A918GSZ9_STRGD</name>
<dbReference type="InterPro" id="IPR050109">
    <property type="entry name" value="HTH-type_TetR-like_transc_reg"/>
</dbReference>
<dbReference type="PANTHER" id="PTHR30055">
    <property type="entry name" value="HTH-TYPE TRANSCRIPTIONAL REGULATOR RUTR"/>
    <property type="match status" value="1"/>
</dbReference>
<dbReference type="Proteomes" id="UP000653493">
    <property type="component" value="Unassembled WGS sequence"/>
</dbReference>
<dbReference type="PROSITE" id="PS50977">
    <property type="entry name" value="HTH_TETR_2"/>
    <property type="match status" value="1"/>
</dbReference>